<dbReference type="EMBL" id="VDGG01000005">
    <property type="protein sequence ID" value="TQR17895.1"/>
    <property type="molecule type" value="Genomic_DNA"/>
</dbReference>
<comment type="caution">
    <text evidence="2">The sequence shown here is derived from an EMBL/GenBank/DDBJ whole genome shotgun (WGS) entry which is preliminary data.</text>
</comment>
<protein>
    <submittedName>
        <fullName evidence="2">Uncharacterized protein</fullName>
    </submittedName>
</protein>
<gene>
    <name evidence="2" type="ORF">FG383_03300</name>
</gene>
<evidence type="ECO:0000313" key="2">
    <source>
        <dbReference type="EMBL" id="TQR17895.1"/>
    </source>
</evidence>
<dbReference type="AlphaFoldDB" id="A0A544TKB7"/>
<dbReference type="Proteomes" id="UP000318937">
    <property type="component" value="Unassembled WGS sequence"/>
</dbReference>
<evidence type="ECO:0000313" key="3">
    <source>
        <dbReference type="Proteomes" id="UP000318937"/>
    </source>
</evidence>
<feature type="compositionally biased region" description="Polar residues" evidence="1">
    <location>
        <begin position="55"/>
        <end position="64"/>
    </location>
</feature>
<feature type="compositionally biased region" description="Low complexity" evidence="1">
    <location>
        <begin position="27"/>
        <end position="38"/>
    </location>
</feature>
<feature type="region of interest" description="Disordered" evidence="1">
    <location>
        <begin position="1"/>
        <end position="64"/>
    </location>
</feature>
<reference evidence="2 3" key="1">
    <citation type="submission" date="2019-05" db="EMBL/GenBank/DDBJ databases">
        <title>Psychrobacillus vulpis sp. nov., a new species isolated from feces of a red fox that inhabits in The Tablas de Daimiel Natural Park, Albacete, Spain.</title>
        <authorList>
            <person name="Rodriguez M."/>
            <person name="Reina J.C."/>
            <person name="Bejar V."/>
            <person name="Llamas I."/>
        </authorList>
    </citation>
    <scope>NUCLEOTIDE SEQUENCE [LARGE SCALE GENOMIC DNA]</scope>
    <source>
        <strain evidence="2 3">NHI-2</strain>
    </source>
</reference>
<sequence>MSKNNKKTMNERTHNNLDLYKNKSKNKTNSNNHDSNNNLEEEFAEEFSSKRKKQASQTNHSNHI</sequence>
<dbReference type="RefSeq" id="WP_142605429.1">
    <property type="nucleotide sequence ID" value="NZ_VDGG01000005.1"/>
</dbReference>
<evidence type="ECO:0000256" key="1">
    <source>
        <dbReference type="SAM" id="MobiDB-lite"/>
    </source>
</evidence>
<organism evidence="2 3">
    <name type="scientific">Psychrobacillus soli</name>
    <dbReference type="NCBI Taxonomy" id="1543965"/>
    <lineage>
        <taxon>Bacteria</taxon>
        <taxon>Bacillati</taxon>
        <taxon>Bacillota</taxon>
        <taxon>Bacilli</taxon>
        <taxon>Bacillales</taxon>
        <taxon>Bacillaceae</taxon>
        <taxon>Psychrobacillus</taxon>
    </lineage>
</organism>
<accession>A0A544TKB7</accession>
<proteinExistence type="predicted"/>
<name>A0A544TKB7_9BACI</name>
<keyword evidence="3" id="KW-1185">Reference proteome</keyword>